<protein>
    <submittedName>
        <fullName evidence="1">Uncharacterized protein</fullName>
    </submittedName>
</protein>
<evidence type="ECO:0000313" key="1">
    <source>
        <dbReference type="EMBL" id="KAG2232821.1"/>
    </source>
</evidence>
<name>A0A8H7VSA7_9FUNG</name>
<sequence length="185" mass="20729">MSTQHSEDVEGFKLPLKWKPGTDLMNKMLLSDSKIMNLIVRSLVGTDVPANTYSMAQTEWANSNGNYTLYASQNTNNKFVPLLIAIQEEVDQTTMLNTIEHCTLVYEKLKLLPTVLIISIKDSSNLKGEEEFSVDINLDRVNTPTSAFFTLCHFISNPNKSFSLTLNLDTQSICLACEAITNKEN</sequence>
<comment type="caution">
    <text evidence="1">The sequence shown here is derived from an EMBL/GenBank/DDBJ whole genome shotgun (WGS) entry which is preliminary data.</text>
</comment>
<organism evidence="1 2">
    <name type="scientific">Thamnidium elegans</name>
    <dbReference type="NCBI Taxonomy" id="101142"/>
    <lineage>
        <taxon>Eukaryota</taxon>
        <taxon>Fungi</taxon>
        <taxon>Fungi incertae sedis</taxon>
        <taxon>Mucoromycota</taxon>
        <taxon>Mucoromycotina</taxon>
        <taxon>Mucoromycetes</taxon>
        <taxon>Mucorales</taxon>
        <taxon>Mucorineae</taxon>
        <taxon>Mucoraceae</taxon>
        <taxon>Thamnidium</taxon>
    </lineage>
</organism>
<dbReference type="Proteomes" id="UP000613177">
    <property type="component" value="Unassembled WGS sequence"/>
</dbReference>
<accession>A0A8H7VSA7</accession>
<proteinExistence type="predicted"/>
<dbReference type="AlphaFoldDB" id="A0A8H7VSA7"/>
<evidence type="ECO:0000313" key="2">
    <source>
        <dbReference type="Proteomes" id="UP000613177"/>
    </source>
</evidence>
<reference evidence="1" key="1">
    <citation type="submission" date="2021-01" db="EMBL/GenBank/DDBJ databases">
        <title>Metabolic potential, ecology and presence of endohyphal bacteria is reflected in genomic diversity of Mucoromycotina.</title>
        <authorList>
            <person name="Muszewska A."/>
            <person name="Okrasinska A."/>
            <person name="Steczkiewicz K."/>
            <person name="Drgas O."/>
            <person name="Orlowska M."/>
            <person name="Perlinska-Lenart U."/>
            <person name="Aleksandrzak-Piekarczyk T."/>
            <person name="Szatraj K."/>
            <person name="Zielenkiewicz U."/>
            <person name="Pilsyk S."/>
            <person name="Malc E."/>
            <person name="Mieczkowski P."/>
            <person name="Kruszewska J.S."/>
            <person name="Biernat P."/>
            <person name="Pawlowska J."/>
        </authorList>
    </citation>
    <scope>NUCLEOTIDE SEQUENCE</scope>
    <source>
        <strain evidence="1">WA0000018081</strain>
    </source>
</reference>
<dbReference type="EMBL" id="JAEPRE010000098">
    <property type="protein sequence ID" value="KAG2232821.1"/>
    <property type="molecule type" value="Genomic_DNA"/>
</dbReference>
<keyword evidence="2" id="KW-1185">Reference proteome</keyword>
<gene>
    <name evidence="1" type="ORF">INT48_005689</name>
</gene>